<dbReference type="PANTHER" id="PTHR43470:SF4">
    <property type="entry name" value="ABC TRANSPORTER PERMEASE PROTEIN YQGI-RELATED"/>
    <property type="match status" value="1"/>
</dbReference>
<evidence type="ECO:0000259" key="9">
    <source>
        <dbReference type="PROSITE" id="PS50928"/>
    </source>
</evidence>
<feature type="domain" description="ABC transmembrane type-1" evidence="9">
    <location>
        <begin position="85"/>
        <end position="296"/>
    </location>
</feature>
<evidence type="ECO:0000256" key="3">
    <source>
        <dbReference type="ARBA" id="ARBA00022448"/>
    </source>
</evidence>
<keyword evidence="7 8" id="KW-0472">Membrane</keyword>
<dbReference type="RefSeq" id="WP_201364415.1">
    <property type="nucleotide sequence ID" value="NZ_BNJJ01000014.1"/>
</dbReference>
<evidence type="ECO:0000256" key="2">
    <source>
        <dbReference type="ARBA" id="ARBA00007069"/>
    </source>
</evidence>
<organism evidence="10 11">
    <name type="scientific">Dictyobacter formicarum</name>
    <dbReference type="NCBI Taxonomy" id="2778368"/>
    <lineage>
        <taxon>Bacteria</taxon>
        <taxon>Bacillati</taxon>
        <taxon>Chloroflexota</taxon>
        <taxon>Ktedonobacteria</taxon>
        <taxon>Ktedonobacterales</taxon>
        <taxon>Dictyobacteraceae</taxon>
        <taxon>Dictyobacter</taxon>
    </lineage>
</organism>
<evidence type="ECO:0000256" key="8">
    <source>
        <dbReference type="RuleBase" id="RU363043"/>
    </source>
</evidence>
<keyword evidence="5 8" id="KW-0812">Transmembrane</keyword>
<evidence type="ECO:0000256" key="1">
    <source>
        <dbReference type="ARBA" id="ARBA00004651"/>
    </source>
</evidence>
<evidence type="ECO:0000313" key="11">
    <source>
        <dbReference type="Proteomes" id="UP000635565"/>
    </source>
</evidence>
<dbReference type="InterPro" id="IPR005672">
    <property type="entry name" value="Phosphate_PstA"/>
</dbReference>
<evidence type="ECO:0000256" key="7">
    <source>
        <dbReference type="ARBA" id="ARBA00023136"/>
    </source>
</evidence>
<dbReference type="SUPFAM" id="SSF161098">
    <property type="entry name" value="MetI-like"/>
    <property type="match status" value="1"/>
</dbReference>
<reference evidence="10 11" key="1">
    <citation type="journal article" date="2021" name="Int. J. Syst. Evol. Microbiol.">
        <title>Reticulibacter mediterranei gen. nov., sp. nov., within the new family Reticulibacteraceae fam. nov., and Ktedonospora formicarum gen. nov., sp. nov., Ktedonobacter robiniae sp. nov., Dictyobacter formicarum sp. nov. and Dictyobacter arantiisoli sp. nov., belonging to the class Ktedonobacteria.</title>
        <authorList>
            <person name="Yabe S."/>
            <person name="Zheng Y."/>
            <person name="Wang C.M."/>
            <person name="Sakai Y."/>
            <person name="Abe K."/>
            <person name="Yokota A."/>
            <person name="Donadio S."/>
            <person name="Cavaletti L."/>
            <person name="Monciardini P."/>
        </authorList>
    </citation>
    <scope>NUCLEOTIDE SEQUENCE [LARGE SCALE GENOMIC DNA]</scope>
    <source>
        <strain evidence="10 11">SOSP1-9</strain>
    </source>
</reference>
<sequence>MSAQQQISPAFADQEQQQRVAALRRLVRRLHLNNSIASTVLALITALSALLFIAIIVKLLIDGVPYLINPDFYGTDGTGVVGPQIFNTIYLLVFSEIILVPIALSAAIYLVEYARQGPLVTVIHFAAETLAGVPSLVLGLFGYLVFSSVLGFGLSRLSGTLTLLCLNFPVALRLFEDALVSVSREQREGGLALGSTKWHMIRTVVLPAALPGIITGIVLSSGKVIAEAAALIFTMGSSNPSNVYTLNPMISTDNLTIHIWFLKTVGAGTIPEHVANAVSAGSAALLIIILLVINLGSRFLGRFIQRRVMAA</sequence>
<keyword evidence="6 8" id="KW-1133">Transmembrane helix</keyword>
<comment type="caution">
    <text evidence="10">The sequence shown here is derived from an EMBL/GenBank/DDBJ whole genome shotgun (WGS) entry which is preliminary data.</text>
</comment>
<comment type="similarity">
    <text evidence="2 8">Belongs to the binding-protein-dependent transport system permease family. CysTW subfamily.</text>
</comment>
<comment type="caution">
    <text evidence="8">Lacks conserved residue(s) required for the propagation of feature annotation.</text>
</comment>
<dbReference type="EMBL" id="BNJJ01000014">
    <property type="protein sequence ID" value="GHO86801.1"/>
    <property type="molecule type" value="Genomic_DNA"/>
</dbReference>
<name>A0ABQ3VN34_9CHLR</name>
<evidence type="ECO:0000256" key="4">
    <source>
        <dbReference type="ARBA" id="ARBA00022475"/>
    </source>
</evidence>
<dbReference type="Gene3D" id="1.10.3720.10">
    <property type="entry name" value="MetI-like"/>
    <property type="match status" value="1"/>
</dbReference>
<dbReference type="Proteomes" id="UP000635565">
    <property type="component" value="Unassembled WGS sequence"/>
</dbReference>
<keyword evidence="11" id="KW-1185">Reference proteome</keyword>
<dbReference type="NCBIfam" id="TIGR00974">
    <property type="entry name" value="3a0107s02c"/>
    <property type="match status" value="1"/>
</dbReference>
<feature type="transmembrane region" description="Helical" evidence="8">
    <location>
        <begin position="89"/>
        <end position="111"/>
    </location>
</feature>
<keyword evidence="3" id="KW-0813">Transport</keyword>
<feature type="transmembrane region" description="Helical" evidence="8">
    <location>
        <begin position="123"/>
        <end position="145"/>
    </location>
</feature>
<feature type="transmembrane region" description="Helical" evidence="8">
    <location>
        <begin position="204"/>
        <end position="233"/>
    </location>
</feature>
<dbReference type="PROSITE" id="PS50928">
    <property type="entry name" value="ABC_TM1"/>
    <property type="match status" value="1"/>
</dbReference>
<proteinExistence type="inferred from homology"/>
<comment type="subcellular location">
    <subcellularLocation>
        <location evidence="1 8">Cell membrane</location>
        <topology evidence="1 8">Multi-pass membrane protein</topology>
    </subcellularLocation>
</comment>
<dbReference type="Pfam" id="PF00528">
    <property type="entry name" value="BPD_transp_1"/>
    <property type="match status" value="1"/>
</dbReference>
<dbReference type="InterPro" id="IPR000515">
    <property type="entry name" value="MetI-like"/>
</dbReference>
<evidence type="ECO:0000256" key="6">
    <source>
        <dbReference type="ARBA" id="ARBA00022989"/>
    </source>
</evidence>
<evidence type="ECO:0000313" key="10">
    <source>
        <dbReference type="EMBL" id="GHO86801.1"/>
    </source>
</evidence>
<dbReference type="CDD" id="cd06261">
    <property type="entry name" value="TM_PBP2"/>
    <property type="match status" value="1"/>
</dbReference>
<feature type="transmembrane region" description="Helical" evidence="8">
    <location>
        <begin position="35"/>
        <end position="61"/>
    </location>
</feature>
<gene>
    <name evidence="10" type="ORF">KSZ_48070</name>
</gene>
<dbReference type="PANTHER" id="PTHR43470">
    <property type="entry name" value="PHOSPHATE TRANSPORT SYSTEM PERMEASE PROTEIN PSTA-RELATED"/>
    <property type="match status" value="1"/>
</dbReference>
<keyword evidence="4 8" id="KW-1003">Cell membrane</keyword>
<evidence type="ECO:0000256" key="5">
    <source>
        <dbReference type="ARBA" id="ARBA00022692"/>
    </source>
</evidence>
<dbReference type="InterPro" id="IPR035906">
    <property type="entry name" value="MetI-like_sf"/>
</dbReference>
<protein>
    <recommendedName>
        <fullName evidence="8">Phosphate transport system permease protein PstA</fullName>
    </recommendedName>
</protein>
<feature type="transmembrane region" description="Helical" evidence="8">
    <location>
        <begin position="277"/>
        <end position="297"/>
    </location>
</feature>
<accession>A0ABQ3VN34</accession>